<feature type="compositionally biased region" description="Acidic residues" evidence="1">
    <location>
        <begin position="138"/>
        <end position="157"/>
    </location>
</feature>
<evidence type="ECO:0000256" key="1">
    <source>
        <dbReference type="SAM" id="MobiDB-lite"/>
    </source>
</evidence>
<name>A0A8H6Z238_9AGAR</name>
<proteinExistence type="predicted"/>
<dbReference type="EMBL" id="JACAZI010000002">
    <property type="protein sequence ID" value="KAF7368481.1"/>
    <property type="molecule type" value="Genomic_DNA"/>
</dbReference>
<dbReference type="Proteomes" id="UP000620124">
    <property type="component" value="Unassembled WGS sequence"/>
</dbReference>
<evidence type="ECO:0000313" key="2">
    <source>
        <dbReference type="EMBL" id="KAF7368481.1"/>
    </source>
</evidence>
<evidence type="ECO:0000313" key="3">
    <source>
        <dbReference type="Proteomes" id="UP000620124"/>
    </source>
</evidence>
<gene>
    <name evidence="2" type="ORF">MVEN_00171300</name>
</gene>
<dbReference type="AlphaFoldDB" id="A0A8H6Z238"/>
<keyword evidence="3" id="KW-1185">Reference proteome</keyword>
<accession>A0A8H6Z238</accession>
<dbReference type="OrthoDB" id="2963419at2759"/>
<protein>
    <submittedName>
        <fullName evidence="2">Uncharacterized protein</fullName>
    </submittedName>
</protein>
<feature type="compositionally biased region" description="Low complexity" evidence="1">
    <location>
        <begin position="106"/>
        <end position="115"/>
    </location>
</feature>
<organism evidence="2 3">
    <name type="scientific">Mycena venus</name>
    <dbReference type="NCBI Taxonomy" id="2733690"/>
    <lineage>
        <taxon>Eukaryota</taxon>
        <taxon>Fungi</taxon>
        <taxon>Dikarya</taxon>
        <taxon>Basidiomycota</taxon>
        <taxon>Agaricomycotina</taxon>
        <taxon>Agaricomycetes</taxon>
        <taxon>Agaricomycetidae</taxon>
        <taxon>Agaricales</taxon>
        <taxon>Marasmiineae</taxon>
        <taxon>Mycenaceae</taxon>
        <taxon>Mycena</taxon>
    </lineage>
</organism>
<comment type="caution">
    <text evidence="2">The sequence shown here is derived from an EMBL/GenBank/DDBJ whole genome shotgun (WGS) entry which is preliminary data.</text>
</comment>
<feature type="region of interest" description="Disordered" evidence="1">
    <location>
        <begin position="80"/>
        <end position="170"/>
    </location>
</feature>
<reference evidence="2" key="1">
    <citation type="submission" date="2020-05" db="EMBL/GenBank/DDBJ databases">
        <title>Mycena genomes resolve the evolution of fungal bioluminescence.</title>
        <authorList>
            <person name="Tsai I.J."/>
        </authorList>
    </citation>
    <scope>NUCLEOTIDE SEQUENCE</scope>
    <source>
        <strain evidence="2">CCC161011</strain>
    </source>
</reference>
<sequence length="170" mass="19198">MFNMTAARRNIENFIVHNSPERYFINSHAFHNAHLLRATFPRSLISPIPLFRDQDRQAHHTEMATALRATLETRRTKLKAVAAVKKRKAAPDNEQEPPPKRKKTSATRAPRATASNGTMVATRAKRIITKTSRAEAAMSDESEDEEENLAADSDGDKEDLYNFSDDVYSD</sequence>